<comment type="caution">
    <text evidence="1">The sequence shown here is derived from an EMBL/GenBank/DDBJ whole genome shotgun (WGS) entry which is preliminary data.</text>
</comment>
<proteinExistence type="predicted"/>
<name>A0ACC5P0Y0_9BACT</name>
<sequence>MHRLSTVLFLLAPITALAQSPATIRNESNASTVVLRNIPVGAGCPIGFRANRESTAQILTAGTAQKKEPALGLHLSLDRQTSPAIESIEVTVYGVSSKGRILPTDLLTSQNNTSDTVSKSFELQLGPNSEKLAYADVWMSQVGALRWVDLNEIRYADGAVWHSLGSAECRAVPSDFVLVGRR</sequence>
<accession>A0ACC5P0Y0</accession>
<gene>
    <name evidence="1" type="ORF">HDF13_002830</name>
</gene>
<evidence type="ECO:0000313" key="1">
    <source>
        <dbReference type="EMBL" id="MBB5340497.1"/>
    </source>
</evidence>
<keyword evidence="2" id="KW-1185">Reference proteome</keyword>
<organism evidence="1 2">
    <name type="scientific">Tunturiibacter gelidiferens</name>
    <dbReference type="NCBI Taxonomy" id="3069689"/>
    <lineage>
        <taxon>Bacteria</taxon>
        <taxon>Pseudomonadati</taxon>
        <taxon>Acidobacteriota</taxon>
        <taxon>Terriglobia</taxon>
        <taxon>Terriglobales</taxon>
        <taxon>Acidobacteriaceae</taxon>
        <taxon>Tunturiibacter</taxon>
    </lineage>
</organism>
<evidence type="ECO:0000313" key="2">
    <source>
        <dbReference type="Proteomes" id="UP000569005"/>
    </source>
</evidence>
<protein>
    <submittedName>
        <fullName evidence="1">Uncharacterized protein</fullName>
    </submittedName>
</protein>
<reference evidence="1" key="1">
    <citation type="submission" date="2020-08" db="EMBL/GenBank/DDBJ databases">
        <title>Genomic Encyclopedia of Type Strains, Phase IV (KMG-V): Genome sequencing to study the core and pangenomes of soil and plant-associated prokaryotes.</title>
        <authorList>
            <person name="Whitman W."/>
        </authorList>
    </citation>
    <scope>NUCLEOTIDE SEQUENCE</scope>
    <source>
        <strain evidence="1">M8UP15</strain>
    </source>
</reference>
<dbReference type="EMBL" id="JACHEA010000001">
    <property type="protein sequence ID" value="MBB5340497.1"/>
    <property type="molecule type" value="Genomic_DNA"/>
</dbReference>
<dbReference type="Proteomes" id="UP000569005">
    <property type="component" value="Unassembled WGS sequence"/>
</dbReference>